<comment type="caution">
    <text evidence="1">The sequence shown here is derived from an EMBL/GenBank/DDBJ whole genome shotgun (WGS) entry which is preliminary data.</text>
</comment>
<sequence length="183" mass="20026">MRLPGDTLKDFSAPKAVADCIQRWIKLQFGESFQWVGKLVVHGIQQDAISCIPGTANTIAHGIWGDKLWSMGKRMLDCVQWFVSLTPSISPDNDMESNVEELTNNDFFDMVMMVNKVKSVVTIEKGDKKIEVASEAVATNVPVTSSSKSSLKSAATLNSAWGTSGKYPLYSSKLREARAPPVA</sequence>
<dbReference type="Proteomes" id="UP000772434">
    <property type="component" value="Unassembled WGS sequence"/>
</dbReference>
<dbReference type="EMBL" id="JADNRY010000571">
    <property type="protein sequence ID" value="KAF9039557.1"/>
    <property type="molecule type" value="Genomic_DNA"/>
</dbReference>
<evidence type="ECO:0000313" key="2">
    <source>
        <dbReference type="EMBL" id="KAF9059302.1"/>
    </source>
</evidence>
<gene>
    <name evidence="2" type="ORF">BDP27DRAFT_1431579</name>
    <name evidence="1" type="ORF">BDP27DRAFT_1435285</name>
</gene>
<accession>A0A9P5TVE4</accession>
<dbReference type="OrthoDB" id="3029585at2759"/>
<keyword evidence="3" id="KW-1185">Reference proteome</keyword>
<dbReference type="EMBL" id="JADNRY010000312">
    <property type="protein sequence ID" value="KAF9059302.1"/>
    <property type="molecule type" value="Genomic_DNA"/>
</dbReference>
<name>A0A9P5TVE4_9AGAR</name>
<protein>
    <submittedName>
        <fullName evidence="1">Uncharacterized protein</fullName>
    </submittedName>
</protein>
<proteinExistence type="predicted"/>
<reference evidence="1" key="1">
    <citation type="submission" date="2020-11" db="EMBL/GenBank/DDBJ databases">
        <authorList>
            <consortium name="DOE Joint Genome Institute"/>
            <person name="Ahrendt S."/>
            <person name="Riley R."/>
            <person name="Andreopoulos W."/>
            <person name="Labutti K."/>
            <person name="Pangilinan J."/>
            <person name="Ruiz-Duenas F.J."/>
            <person name="Barrasa J.M."/>
            <person name="Sanchez-Garcia M."/>
            <person name="Camarero S."/>
            <person name="Miyauchi S."/>
            <person name="Serrano A."/>
            <person name="Linde D."/>
            <person name="Babiker R."/>
            <person name="Drula E."/>
            <person name="Ayuso-Fernandez I."/>
            <person name="Pacheco R."/>
            <person name="Padilla G."/>
            <person name="Ferreira P."/>
            <person name="Barriuso J."/>
            <person name="Kellner H."/>
            <person name="Castanera R."/>
            <person name="Alfaro M."/>
            <person name="Ramirez L."/>
            <person name="Pisabarro A.G."/>
            <person name="Kuo A."/>
            <person name="Tritt A."/>
            <person name="Lipzen A."/>
            <person name="He G."/>
            <person name="Yan M."/>
            <person name="Ng V."/>
            <person name="Cullen D."/>
            <person name="Martin F."/>
            <person name="Rosso M.-N."/>
            <person name="Henrissat B."/>
            <person name="Hibbett D."/>
            <person name="Martinez A.T."/>
            <person name="Grigoriev I.V."/>
        </authorList>
    </citation>
    <scope>NUCLEOTIDE SEQUENCE</scope>
    <source>
        <strain evidence="1">AH 40177</strain>
    </source>
</reference>
<evidence type="ECO:0000313" key="1">
    <source>
        <dbReference type="EMBL" id="KAF9039557.1"/>
    </source>
</evidence>
<organism evidence="1 3">
    <name type="scientific">Rhodocollybia butyracea</name>
    <dbReference type="NCBI Taxonomy" id="206335"/>
    <lineage>
        <taxon>Eukaryota</taxon>
        <taxon>Fungi</taxon>
        <taxon>Dikarya</taxon>
        <taxon>Basidiomycota</taxon>
        <taxon>Agaricomycotina</taxon>
        <taxon>Agaricomycetes</taxon>
        <taxon>Agaricomycetidae</taxon>
        <taxon>Agaricales</taxon>
        <taxon>Marasmiineae</taxon>
        <taxon>Omphalotaceae</taxon>
        <taxon>Rhodocollybia</taxon>
    </lineage>
</organism>
<dbReference type="AlphaFoldDB" id="A0A9P5TVE4"/>
<evidence type="ECO:0000313" key="3">
    <source>
        <dbReference type="Proteomes" id="UP000772434"/>
    </source>
</evidence>